<evidence type="ECO:0000256" key="5">
    <source>
        <dbReference type="ARBA" id="ARBA00022777"/>
    </source>
</evidence>
<keyword evidence="8" id="KW-1185">Reference proteome</keyword>
<dbReference type="Proteomes" id="UP001501627">
    <property type="component" value="Unassembled WGS sequence"/>
</dbReference>
<evidence type="ECO:0000313" key="8">
    <source>
        <dbReference type="Proteomes" id="UP001501627"/>
    </source>
</evidence>
<proteinExistence type="predicted"/>
<dbReference type="InterPro" id="IPR050351">
    <property type="entry name" value="BphY/WalK/GraS-like"/>
</dbReference>
<name>A0ABP7QW14_9BURK</name>
<dbReference type="PRINTS" id="PR00344">
    <property type="entry name" value="BCTRLSENSOR"/>
</dbReference>
<keyword evidence="3" id="KW-0597">Phosphoprotein</keyword>
<dbReference type="RefSeq" id="WP_103045175.1">
    <property type="nucleotide sequence ID" value="NZ_BAABBP010000006.1"/>
</dbReference>
<evidence type="ECO:0000256" key="3">
    <source>
        <dbReference type="ARBA" id="ARBA00022553"/>
    </source>
</evidence>
<organism evidence="7 8">
    <name type="scientific">Comamonas faecalis</name>
    <dbReference type="NCBI Taxonomy" id="1387849"/>
    <lineage>
        <taxon>Bacteria</taxon>
        <taxon>Pseudomonadati</taxon>
        <taxon>Pseudomonadota</taxon>
        <taxon>Betaproteobacteria</taxon>
        <taxon>Burkholderiales</taxon>
        <taxon>Comamonadaceae</taxon>
        <taxon>Comamonas</taxon>
    </lineage>
</organism>
<dbReference type="PANTHER" id="PTHR42878:SF15">
    <property type="entry name" value="BACTERIOPHYTOCHROME"/>
    <property type="match status" value="1"/>
</dbReference>
<evidence type="ECO:0000256" key="4">
    <source>
        <dbReference type="ARBA" id="ARBA00022679"/>
    </source>
</evidence>
<protein>
    <recommendedName>
        <fullName evidence="2">histidine kinase</fullName>
        <ecNumber evidence="2">2.7.13.3</ecNumber>
    </recommendedName>
</protein>
<comment type="caution">
    <text evidence="7">The sequence shown here is derived from an EMBL/GenBank/DDBJ whole genome shotgun (WGS) entry which is preliminary data.</text>
</comment>
<evidence type="ECO:0000256" key="2">
    <source>
        <dbReference type="ARBA" id="ARBA00012438"/>
    </source>
</evidence>
<gene>
    <name evidence="7" type="ORF">GCM10022279_09380</name>
</gene>
<dbReference type="PROSITE" id="PS50109">
    <property type="entry name" value="HIS_KIN"/>
    <property type="match status" value="1"/>
</dbReference>
<reference evidence="8" key="1">
    <citation type="journal article" date="2019" name="Int. J. Syst. Evol. Microbiol.">
        <title>The Global Catalogue of Microorganisms (GCM) 10K type strain sequencing project: providing services to taxonomists for standard genome sequencing and annotation.</title>
        <authorList>
            <consortium name="The Broad Institute Genomics Platform"/>
            <consortium name="The Broad Institute Genome Sequencing Center for Infectious Disease"/>
            <person name="Wu L."/>
            <person name="Ma J."/>
        </authorList>
    </citation>
    <scope>NUCLEOTIDE SEQUENCE [LARGE SCALE GENOMIC DNA]</scope>
    <source>
        <strain evidence="8">JCM 17561</strain>
    </source>
</reference>
<dbReference type="InterPro" id="IPR004358">
    <property type="entry name" value="Sig_transdc_His_kin-like_C"/>
</dbReference>
<evidence type="ECO:0000313" key="7">
    <source>
        <dbReference type="EMBL" id="GAA3988435.1"/>
    </source>
</evidence>
<evidence type="ECO:0000259" key="6">
    <source>
        <dbReference type="PROSITE" id="PS50109"/>
    </source>
</evidence>
<dbReference type="EC" id="2.7.13.3" evidence="2"/>
<dbReference type="Gene3D" id="3.30.565.10">
    <property type="entry name" value="Histidine kinase-like ATPase, C-terminal domain"/>
    <property type="match status" value="1"/>
</dbReference>
<dbReference type="InterPro" id="IPR003594">
    <property type="entry name" value="HATPase_dom"/>
</dbReference>
<dbReference type="InterPro" id="IPR005467">
    <property type="entry name" value="His_kinase_dom"/>
</dbReference>
<dbReference type="Gene3D" id="1.10.287.130">
    <property type="match status" value="1"/>
</dbReference>
<dbReference type="InterPro" id="IPR036097">
    <property type="entry name" value="HisK_dim/P_sf"/>
</dbReference>
<dbReference type="SMART" id="SM00387">
    <property type="entry name" value="HATPase_c"/>
    <property type="match status" value="1"/>
</dbReference>
<dbReference type="InterPro" id="IPR003661">
    <property type="entry name" value="HisK_dim/P_dom"/>
</dbReference>
<keyword evidence="5" id="KW-0418">Kinase</keyword>
<dbReference type="CDD" id="cd00082">
    <property type="entry name" value="HisKA"/>
    <property type="match status" value="1"/>
</dbReference>
<dbReference type="EMBL" id="BAABBP010000006">
    <property type="protein sequence ID" value="GAA3988435.1"/>
    <property type="molecule type" value="Genomic_DNA"/>
</dbReference>
<dbReference type="SUPFAM" id="SSF47384">
    <property type="entry name" value="Homodimeric domain of signal transducing histidine kinase"/>
    <property type="match status" value="1"/>
</dbReference>
<accession>A0ABP7QW14</accession>
<dbReference type="Pfam" id="PF02518">
    <property type="entry name" value="HATPase_c"/>
    <property type="match status" value="1"/>
</dbReference>
<feature type="domain" description="Histidine kinase" evidence="6">
    <location>
        <begin position="36"/>
        <end position="261"/>
    </location>
</feature>
<dbReference type="InterPro" id="IPR036890">
    <property type="entry name" value="HATPase_C_sf"/>
</dbReference>
<keyword evidence="4" id="KW-0808">Transferase</keyword>
<dbReference type="PANTHER" id="PTHR42878">
    <property type="entry name" value="TWO-COMPONENT HISTIDINE KINASE"/>
    <property type="match status" value="1"/>
</dbReference>
<evidence type="ECO:0000256" key="1">
    <source>
        <dbReference type="ARBA" id="ARBA00000085"/>
    </source>
</evidence>
<sequence length="266" mass="28130">MSEVAEQPDAQAQRALDAARQQITDMQEAQQAFVGAVVHDLRAPLRHVTSFGVLVRELLQELPDPPEQVSEAITYVQIMEQSARRMAAMVDGLQAIARAQVAPLYLAPQPVAAAVRQAVDAVRGDPALAVPGGVQWQLQLAGDLPALHADAALLHQLLVQLLANALKFSRGAASACITVHAAAQESSVRLQIEDNGAGFDPTRAGALWGVFQRLHSEGEFEGVGAGLALCRAIAQRHGAQTAITAQPAKGCSVTLDWPACLGQEPQ</sequence>
<comment type="catalytic activity">
    <reaction evidence="1">
        <text>ATP + protein L-histidine = ADP + protein N-phospho-L-histidine.</text>
        <dbReference type="EC" id="2.7.13.3"/>
    </reaction>
</comment>
<dbReference type="SUPFAM" id="SSF55874">
    <property type="entry name" value="ATPase domain of HSP90 chaperone/DNA topoisomerase II/histidine kinase"/>
    <property type="match status" value="1"/>
</dbReference>